<evidence type="ECO:0000256" key="4">
    <source>
        <dbReference type="ARBA" id="ARBA00022764"/>
    </source>
</evidence>
<feature type="binding site" evidence="9 11">
    <location>
        <position position="350"/>
    </location>
    <ligand>
        <name>substrate</name>
    </ligand>
</feature>
<feature type="chain" id="PRO_5026403515" description="Broad specificity amino-acid racemase" evidence="9">
    <location>
        <begin position="24"/>
        <end position="412"/>
    </location>
</feature>
<name>A0A2S3VUY7_9PSED</name>
<dbReference type="GO" id="GO:0030632">
    <property type="term" value="P:D-alanine biosynthetic process"/>
    <property type="evidence" value="ECO:0007669"/>
    <property type="project" value="TreeGrafter"/>
</dbReference>
<proteinExistence type="inferred from homology"/>
<dbReference type="RefSeq" id="WP_103393388.1">
    <property type="nucleotide sequence ID" value="NZ_MUJK01000001.1"/>
</dbReference>
<feature type="domain" description="Alanine racemase C-terminal" evidence="12">
    <location>
        <begin position="281"/>
        <end position="410"/>
    </location>
</feature>
<dbReference type="PANTHER" id="PTHR30511">
    <property type="entry name" value="ALANINE RACEMASE"/>
    <property type="match status" value="1"/>
</dbReference>
<feature type="signal peptide" evidence="9">
    <location>
        <begin position="1"/>
        <end position="23"/>
    </location>
</feature>
<feature type="active site" description="Proton acceptor" evidence="9">
    <location>
        <position position="302"/>
    </location>
</feature>
<comment type="caution">
    <text evidence="13">The sequence shown here is derived from an EMBL/GenBank/DDBJ whole genome shotgun (WGS) entry which is preliminary data.</text>
</comment>
<dbReference type="OrthoDB" id="9813814at2"/>
<sequence length="412" mass="45068" precursor="true">MNAFSRSLLSIAVATIFIGEVHAAPLLSADASSLTPAEQIRATNSWVEIDKVAFENNIRTLQNKLQGKSKICAVMKADAYGHGIALLVPSVIAMNVPCIAVASNEEARVVREKGFTGRLMRVRTATLAEVENALNYDVEELVGGLEFTQKAAEIAVKHGKILRVHIALNSSGMSRNGLEMHTDEGKKASLEMVKQKGIEVVGIMTHYAVEDREDVLIGLNTFKQESQWLIDNAKLDRSKITLHSAASFAIQNVPEAWLDMVRPGNLIYGDPVEHSEEFKRVMSFKANVASINKYPAGNTVGYDRTYTLKRDSVLANVPVGYSDGYRRAFTNKAYVLINGQRVPTVGKVSMNTLMVDVTDIKGGVRPGDEVVLFGKQGSVEITQAELEDFNGALLADLYTVWGNSNPRILKAD</sequence>
<dbReference type="PROSITE" id="PS00395">
    <property type="entry name" value="ALANINE_RACEMASE"/>
    <property type="match status" value="1"/>
</dbReference>
<evidence type="ECO:0000256" key="1">
    <source>
        <dbReference type="ARBA" id="ARBA00001933"/>
    </source>
</evidence>
<dbReference type="GO" id="GO:0042597">
    <property type="term" value="C:periplasmic space"/>
    <property type="evidence" value="ECO:0007669"/>
    <property type="project" value="UniProtKB-SubCell"/>
</dbReference>
<feature type="binding site" evidence="9 11">
    <location>
        <position position="175"/>
    </location>
    <ligand>
        <name>substrate</name>
    </ligand>
</feature>
<evidence type="ECO:0000256" key="11">
    <source>
        <dbReference type="PIRSR" id="PIRSR600821-52"/>
    </source>
</evidence>
<dbReference type="InterPro" id="IPR029066">
    <property type="entry name" value="PLP-binding_barrel"/>
</dbReference>
<evidence type="ECO:0000256" key="5">
    <source>
        <dbReference type="ARBA" id="ARBA00022898"/>
    </source>
</evidence>
<gene>
    <name evidence="13" type="ORF">B0D71_02835</name>
</gene>
<dbReference type="SUPFAM" id="SSF50621">
    <property type="entry name" value="Alanine racemase C-terminal domain-like"/>
    <property type="match status" value="1"/>
</dbReference>
<dbReference type="EMBL" id="MUJK01000001">
    <property type="protein sequence ID" value="POF43765.1"/>
    <property type="molecule type" value="Genomic_DNA"/>
</dbReference>
<evidence type="ECO:0000256" key="6">
    <source>
        <dbReference type="ARBA" id="ARBA00023157"/>
    </source>
</evidence>
<accession>A0A2S3VUY7</accession>
<dbReference type="Gene3D" id="2.40.37.10">
    <property type="entry name" value="Lyase, Ornithine Decarboxylase, Chain A, domain 1"/>
    <property type="match status" value="1"/>
</dbReference>
<comment type="subcellular location">
    <subcellularLocation>
        <location evidence="2 9">Periplasm</location>
    </subcellularLocation>
</comment>
<keyword evidence="7 9" id="KW-0413">Isomerase</keyword>
<dbReference type="GO" id="GO:0030170">
    <property type="term" value="F:pyridoxal phosphate binding"/>
    <property type="evidence" value="ECO:0007669"/>
    <property type="project" value="UniProtKB-UniRule"/>
</dbReference>
<dbReference type="GO" id="GO:0005829">
    <property type="term" value="C:cytosol"/>
    <property type="evidence" value="ECO:0007669"/>
    <property type="project" value="TreeGrafter"/>
</dbReference>
<dbReference type="NCBIfam" id="TIGR00492">
    <property type="entry name" value="alr"/>
    <property type="match status" value="1"/>
</dbReference>
<feature type="disulfide bond" evidence="9">
    <location>
        <begin position="72"/>
        <end position="98"/>
    </location>
</feature>
<keyword evidence="5 9" id="KW-0663">Pyridoxal phosphate</keyword>
<keyword evidence="4 9" id="KW-0574">Periplasm</keyword>
<dbReference type="GO" id="GO:0008784">
    <property type="term" value="F:alanine racemase activity"/>
    <property type="evidence" value="ECO:0007669"/>
    <property type="project" value="InterPro"/>
</dbReference>
<protein>
    <recommendedName>
        <fullName evidence="9">Broad specificity amino-acid racemase</fullName>
        <ecNumber evidence="9">5.1.1.10</ecNumber>
    </recommendedName>
</protein>
<evidence type="ECO:0000256" key="10">
    <source>
        <dbReference type="PIRSR" id="PIRSR600821-50"/>
    </source>
</evidence>
<keyword evidence="14" id="KW-1185">Reference proteome</keyword>
<comment type="cofactor">
    <cofactor evidence="1 9 10">
        <name>pyridoxal 5'-phosphate</name>
        <dbReference type="ChEBI" id="CHEBI:597326"/>
    </cofactor>
</comment>
<dbReference type="Proteomes" id="UP000237440">
    <property type="component" value="Unassembled WGS sequence"/>
</dbReference>
<comment type="function">
    <text evidence="9">Amino-acid racemase able to utilize a broad range of substrates.</text>
</comment>
<dbReference type="HAMAP" id="MF_02212">
    <property type="entry name" value="Bsr_racemase"/>
    <property type="match status" value="1"/>
</dbReference>
<evidence type="ECO:0000259" key="12">
    <source>
        <dbReference type="SMART" id="SM01005"/>
    </source>
</evidence>
<dbReference type="PRINTS" id="PR00992">
    <property type="entry name" value="ALARACEMASE"/>
</dbReference>
<dbReference type="CDD" id="cd06826">
    <property type="entry name" value="PLPDE_III_AR2"/>
    <property type="match status" value="1"/>
</dbReference>
<dbReference type="Pfam" id="PF00842">
    <property type="entry name" value="Ala_racemase_C"/>
    <property type="match status" value="1"/>
</dbReference>
<comment type="similarity">
    <text evidence="8 9">Belongs to the alanine racemase family. Bsr subfamily.</text>
</comment>
<organism evidence="13 14">
    <name type="scientific">Pseudomonas laurylsulfativorans</name>
    <dbReference type="NCBI Taxonomy" id="1943631"/>
    <lineage>
        <taxon>Bacteria</taxon>
        <taxon>Pseudomonadati</taxon>
        <taxon>Pseudomonadota</taxon>
        <taxon>Gammaproteobacteria</taxon>
        <taxon>Pseudomonadales</taxon>
        <taxon>Pseudomonadaceae</taxon>
        <taxon>Pseudomonas</taxon>
    </lineage>
</organism>
<dbReference type="SUPFAM" id="SSF51419">
    <property type="entry name" value="PLP-binding barrel"/>
    <property type="match status" value="1"/>
</dbReference>
<dbReference type="SMART" id="SM01005">
    <property type="entry name" value="Ala_racemase_C"/>
    <property type="match status" value="1"/>
</dbReference>
<dbReference type="NCBIfam" id="NF009879">
    <property type="entry name" value="PRK13340.1-4"/>
    <property type="match status" value="1"/>
</dbReference>
<comment type="catalytic activity">
    <reaction evidence="9">
        <text>L-lysine = D-lysine</text>
        <dbReference type="Rhea" id="RHEA:22864"/>
        <dbReference type="ChEBI" id="CHEBI:32551"/>
        <dbReference type="ChEBI" id="CHEBI:32557"/>
    </reaction>
</comment>
<evidence type="ECO:0000313" key="13">
    <source>
        <dbReference type="EMBL" id="POF43765.1"/>
    </source>
</evidence>
<dbReference type="Gene3D" id="3.20.20.10">
    <property type="entry name" value="Alanine racemase"/>
    <property type="match status" value="1"/>
</dbReference>
<evidence type="ECO:0000256" key="3">
    <source>
        <dbReference type="ARBA" id="ARBA00022729"/>
    </source>
</evidence>
<dbReference type="InterPro" id="IPR011079">
    <property type="entry name" value="Ala_racemase_C"/>
</dbReference>
<dbReference type="InterPro" id="IPR043698">
    <property type="entry name" value="Racemase_Bsr/Lyr"/>
</dbReference>
<evidence type="ECO:0000256" key="7">
    <source>
        <dbReference type="ARBA" id="ARBA00023235"/>
    </source>
</evidence>
<dbReference type="InterPro" id="IPR009006">
    <property type="entry name" value="Ala_racemase/Decarboxylase_C"/>
</dbReference>
<keyword evidence="6 9" id="KW-1015">Disulfide bond</keyword>
<comment type="catalytic activity">
    <reaction evidence="9">
        <text>L-arginine = D-arginine</text>
        <dbReference type="Rhea" id="RHEA:18069"/>
        <dbReference type="ChEBI" id="CHEBI:32682"/>
        <dbReference type="ChEBI" id="CHEBI:32689"/>
    </reaction>
</comment>
<dbReference type="InterPro" id="IPR000821">
    <property type="entry name" value="Ala_racemase"/>
</dbReference>
<evidence type="ECO:0000256" key="8">
    <source>
        <dbReference type="ARBA" id="ARBA00023456"/>
    </source>
</evidence>
<reference evidence="14" key="1">
    <citation type="submission" date="2017-02" db="EMBL/GenBank/DDBJ databases">
        <authorList>
            <person name="Furmanczyk E.M."/>
        </authorList>
    </citation>
    <scope>NUCLEOTIDE SEQUENCE [LARGE SCALE GENOMIC DNA]</scope>
    <source>
        <strain evidence="14">AP3_22</strain>
    </source>
</reference>
<dbReference type="PANTHER" id="PTHR30511:SF0">
    <property type="entry name" value="ALANINE RACEMASE, CATABOLIC-RELATED"/>
    <property type="match status" value="1"/>
</dbReference>
<feature type="active site" description="Proton acceptor" evidence="9">
    <location>
        <position position="76"/>
    </location>
</feature>
<dbReference type="InterPro" id="IPR020622">
    <property type="entry name" value="Ala_racemase_pyridoxalP-BS"/>
</dbReference>
<feature type="modified residue" description="N6-(pyridoxal phosphate)lysine" evidence="9 10">
    <location>
        <position position="76"/>
    </location>
</feature>
<dbReference type="Pfam" id="PF01168">
    <property type="entry name" value="Ala_racemase_N"/>
    <property type="match status" value="1"/>
</dbReference>
<evidence type="ECO:0000313" key="14">
    <source>
        <dbReference type="Proteomes" id="UP000237440"/>
    </source>
</evidence>
<dbReference type="AlphaFoldDB" id="A0A2S3VUY7"/>
<evidence type="ECO:0000256" key="2">
    <source>
        <dbReference type="ARBA" id="ARBA00004418"/>
    </source>
</evidence>
<dbReference type="InterPro" id="IPR001608">
    <property type="entry name" value="Ala_racemase_N"/>
</dbReference>
<keyword evidence="3 9" id="KW-0732">Signal</keyword>
<comment type="catalytic activity">
    <reaction evidence="9">
        <text>an L-alpha-amino acid = a D-alpha-amino acid</text>
        <dbReference type="Rhea" id="RHEA:18317"/>
        <dbReference type="ChEBI" id="CHEBI:59869"/>
        <dbReference type="ChEBI" id="CHEBI:59871"/>
        <dbReference type="EC" id="5.1.1.10"/>
    </reaction>
</comment>
<evidence type="ECO:0000256" key="9">
    <source>
        <dbReference type="HAMAP-Rule" id="MF_02212"/>
    </source>
</evidence>
<dbReference type="EC" id="5.1.1.10" evidence="9"/>